<evidence type="ECO:0000313" key="2">
    <source>
        <dbReference type="EMBL" id="SOU89697.1"/>
    </source>
</evidence>
<keyword evidence="2" id="KW-0808">Transferase</keyword>
<gene>
    <name evidence="2" type="ORF">TNO010_520084</name>
</gene>
<protein>
    <submittedName>
        <fullName evidence="2">Methyltransferase</fullName>
    </submittedName>
</protein>
<name>A0A2I2MC50_9FLAO</name>
<sequence>MYFCRPFILMKTTDWFTSWFDTTYYHTLYKHRNDADAQFFMRNITTFLQLPKTSHIADLACGKGRHSLYLNSLNYKVTGGDLSKNSIEYAKQFENETLNFEVWDMRNALESKYDAIFNLFTSFGYFDDDMQDIAILKSVKNGLKKQGVFVLDFLNVEKVKKSLVNAEVKTIDGIEFNIKREIKDGFILKHISFIADKKQHNYTEQVKFLTLDKMELYFKEAGLKLKHVFGDYALNEFDKNTSDRLILIGE</sequence>
<organism evidence="2 3">
    <name type="scientific">Tenacibaculum finnmarkense genomovar ulcerans</name>
    <dbReference type="NCBI Taxonomy" id="2781388"/>
    <lineage>
        <taxon>Bacteria</taxon>
        <taxon>Pseudomonadati</taxon>
        <taxon>Bacteroidota</taxon>
        <taxon>Flavobacteriia</taxon>
        <taxon>Flavobacteriales</taxon>
        <taxon>Flavobacteriaceae</taxon>
        <taxon>Tenacibaculum</taxon>
        <taxon>Tenacibaculum finnmarkense</taxon>
    </lineage>
</organism>
<dbReference type="Proteomes" id="UP000490060">
    <property type="component" value="Unassembled WGS sequence"/>
</dbReference>
<proteinExistence type="predicted"/>
<dbReference type="InterPro" id="IPR029063">
    <property type="entry name" value="SAM-dependent_MTases_sf"/>
</dbReference>
<dbReference type="GO" id="GO:0032259">
    <property type="term" value="P:methylation"/>
    <property type="evidence" value="ECO:0007669"/>
    <property type="project" value="UniProtKB-KW"/>
</dbReference>
<accession>A0A2I2MC50</accession>
<dbReference type="AlphaFoldDB" id="A0A2I2MC50"/>
<evidence type="ECO:0000313" key="3">
    <source>
        <dbReference type="Proteomes" id="UP000490060"/>
    </source>
</evidence>
<dbReference type="PANTHER" id="PTHR43861">
    <property type="entry name" value="TRANS-ACONITATE 2-METHYLTRANSFERASE-RELATED"/>
    <property type="match status" value="1"/>
</dbReference>
<dbReference type="Pfam" id="PF13847">
    <property type="entry name" value="Methyltransf_31"/>
    <property type="match status" value="1"/>
</dbReference>
<dbReference type="Gene3D" id="3.40.50.150">
    <property type="entry name" value="Vaccinia Virus protein VP39"/>
    <property type="match status" value="1"/>
</dbReference>
<dbReference type="EMBL" id="OENE01000048">
    <property type="protein sequence ID" value="SOU89697.1"/>
    <property type="molecule type" value="Genomic_DNA"/>
</dbReference>
<dbReference type="SUPFAM" id="SSF53335">
    <property type="entry name" value="S-adenosyl-L-methionine-dependent methyltransferases"/>
    <property type="match status" value="1"/>
</dbReference>
<dbReference type="CDD" id="cd02440">
    <property type="entry name" value="AdoMet_MTases"/>
    <property type="match status" value="1"/>
</dbReference>
<evidence type="ECO:0000259" key="1">
    <source>
        <dbReference type="Pfam" id="PF13847"/>
    </source>
</evidence>
<dbReference type="GO" id="GO:0008168">
    <property type="term" value="F:methyltransferase activity"/>
    <property type="evidence" value="ECO:0007669"/>
    <property type="project" value="UniProtKB-KW"/>
</dbReference>
<dbReference type="InterPro" id="IPR025714">
    <property type="entry name" value="Methyltranfer_dom"/>
</dbReference>
<keyword evidence="2" id="KW-0489">Methyltransferase</keyword>
<reference evidence="2 3" key="1">
    <citation type="submission" date="2017-11" db="EMBL/GenBank/DDBJ databases">
        <authorList>
            <person name="Duchaud E."/>
        </authorList>
    </citation>
    <scope>NUCLEOTIDE SEQUENCE [LARGE SCALE GENOMIC DNA]</scope>
    <source>
        <strain evidence="2 3">TNO010</strain>
    </source>
</reference>
<feature type="domain" description="Methyltransferase" evidence="1">
    <location>
        <begin position="54"/>
        <end position="157"/>
    </location>
</feature>
<dbReference type="Gene3D" id="2.20.25.110">
    <property type="entry name" value="S-adenosyl-L-methionine-dependent methyltransferases"/>
    <property type="match status" value="1"/>
</dbReference>